<organism evidence="1 2">
    <name type="scientific">Plasmodium brasilianum</name>
    <dbReference type="NCBI Taxonomy" id="5824"/>
    <lineage>
        <taxon>Eukaryota</taxon>
        <taxon>Sar</taxon>
        <taxon>Alveolata</taxon>
        <taxon>Apicomplexa</taxon>
        <taxon>Aconoidasida</taxon>
        <taxon>Haemosporida</taxon>
        <taxon>Plasmodiidae</taxon>
        <taxon>Plasmodium</taxon>
        <taxon>Plasmodium (Plasmodium)</taxon>
    </lineage>
</organism>
<protein>
    <submittedName>
        <fullName evidence="1">Sporozoite and liver stage asparagine-rich protein</fullName>
    </submittedName>
</protein>
<gene>
    <name evidence="1" type="ORF">MKS88_003059</name>
</gene>
<keyword evidence="2" id="KW-1185">Reference proteome</keyword>
<evidence type="ECO:0000313" key="1">
    <source>
        <dbReference type="EMBL" id="KAI4838575.1"/>
    </source>
</evidence>
<accession>A0ACB9YC65</accession>
<dbReference type="EMBL" id="CM043777">
    <property type="protein sequence ID" value="KAI4838575.1"/>
    <property type="molecule type" value="Genomic_DNA"/>
</dbReference>
<sequence>MRKGKPRHVPMFLRSENKKIFFTFFSYFMSKNDLNFIFEHYDIGLIVLTKIHNIRKKYEDEKNNMQREENKLDIEETELFDEKVRAFFLNYKINSTNGEKVDDKKGKNDKNKKNKKNDLDNEKKQENSNKRSSIQDNSSIHENSKIEENKSPSDYNESHYLKIKDKINDTINDKNSRNHNDNNDIQRSEEGIDNKKLCIKNVKSELDKCNNTNHSFTQDKYEHSDNRNGITENKNALSNINNLTQEIYEQVEEKNNNERVNGNNVKIEKEDKNKEKKIMVSRDEISKNINVEKQENEEIVMNKEDIDKKQQECHHDPIHQMIQHVKKESIINGLNIKEHNNNNIREKDIDQEEINIEKEADDVIFPIRKKNETYKKFSKRINRKKINEFIDYHDEHCFYITDLCKKGTMLSLKKNELINHKGNKYKFSLYPKFINTLGTNQNISFNNELQALNNRFMNAKLCKRQLNEKNFNELNNIQMNKNKISSHSWTPINEHITVQNLLQAYDNCNNNAYSNNNNNNNNNSNSSSNNRHVYNLNNVENLLYAYNHLNGKSLHNAIYTANLEQSYTRNPVIENDTSYINLNYSNDNYFRNQLEVNSEENNSDLLCNSPYIVNDKRKSYLKFEITENAFPNKYEKKNKTENITKIEHQNEQDEEKQYNFMNYETSKVKNEHISTIGNYSQDTINNVIDRNSDSNDIGMVQNYFNEVQSLYTNANSEKNIYNNINNSSNNNSNSNNSNSNSNSSNSNSNNSSSNNNNNNNNNNII</sequence>
<comment type="caution">
    <text evidence="1">The sequence shown here is derived from an EMBL/GenBank/DDBJ whole genome shotgun (WGS) entry which is preliminary data.</text>
</comment>
<proteinExistence type="predicted"/>
<dbReference type="Proteomes" id="UP001056978">
    <property type="component" value="Chromosome 9"/>
</dbReference>
<reference evidence="1" key="1">
    <citation type="submission" date="2022-06" db="EMBL/GenBank/DDBJ databases">
        <title>The First Complete Genome of the Simian Malaria Parasite Plasmodium brasilianum.</title>
        <authorList>
            <person name="Bajic M."/>
            <person name="Ravishankar S."/>
        </authorList>
    </citation>
    <scope>NUCLEOTIDE SEQUENCE</scope>
    <source>
        <strain evidence="1">Bolivian I</strain>
    </source>
</reference>
<evidence type="ECO:0000313" key="2">
    <source>
        <dbReference type="Proteomes" id="UP001056978"/>
    </source>
</evidence>
<name>A0ACB9YC65_PLABR</name>